<dbReference type="Gene3D" id="3.30.310.250">
    <property type="entry name" value="Sporulation inhibitor of replication protein SirA"/>
    <property type="match status" value="1"/>
</dbReference>
<protein>
    <submittedName>
        <fullName evidence="1">Sporulation inhibitor of replication protein SirA</fullName>
    </submittedName>
</protein>
<organism evidence="1 2">
    <name type="scientific">Salicibibacter halophilus</name>
    <dbReference type="NCBI Taxonomy" id="2502791"/>
    <lineage>
        <taxon>Bacteria</taxon>
        <taxon>Bacillati</taxon>
        <taxon>Bacillota</taxon>
        <taxon>Bacilli</taxon>
        <taxon>Bacillales</taxon>
        <taxon>Bacillaceae</taxon>
        <taxon>Salicibibacter</taxon>
    </lineage>
</organism>
<dbReference type="EMBL" id="CP035485">
    <property type="protein sequence ID" value="QDI90127.1"/>
    <property type="molecule type" value="Genomic_DNA"/>
</dbReference>
<name>A0A514LE56_9BACI</name>
<dbReference type="InterPro" id="IPR038449">
    <property type="entry name" value="SirA_sf"/>
</dbReference>
<reference evidence="2" key="1">
    <citation type="submission" date="2019-01" db="EMBL/GenBank/DDBJ databases">
        <title>Genomic analysis of Salicibibacter sp. NKC3-5.</title>
        <authorList>
            <person name="Oh Y.J."/>
        </authorList>
    </citation>
    <scope>NUCLEOTIDE SEQUENCE [LARGE SCALE GENOMIC DNA]</scope>
    <source>
        <strain evidence="2">NKC3-5</strain>
    </source>
</reference>
<proteinExistence type="predicted"/>
<gene>
    <name evidence="1" type="primary">sirA</name>
    <name evidence="1" type="ORF">EPH95_02190</name>
</gene>
<dbReference type="AlphaFoldDB" id="A0A514LE56"/>
<dbReference type="InterPro" id="IPR019683">
    <property type="entry name" value="SirA"/>
</dbReference>
<evidence type="ECO:0000313" key="2">
    <source>
        <dbReference type="Proteomes" id="UP000319756"/>
    </source>
</evidence>
<dbReference type="Pfam" id="PF10747">
    <property type="entry name" value="SirA"/>
    <property type="match status" value="1"/>
</dbReference>
<sequence>MSTVTGSHHTNVDILFCGQALKLGEDTKKEGELLHRYDIYLLNQEIARQFIQMENKLFHLFKEYETVPSLRQEAQKQVDYICRPISIHHLGEWLSSAQITSFPQGEGDGFVYYLEGSEGVKLMLSERRVQIWSTLDMEDEWLWFDHLQAYDPYFFACDVEREKYGWLKPIKMHMHLFG</sequence>
<evidence type="ECO:0000313" key="1">
    <source>
        <dbReference type="EMBL" id="QDI90127.1"/>
    </source>
</evidence>
<dbReference type="Proteomes" id="UP000319756">
    <property type="component" value="Chromosome"/>
</dbReference>
<dbReference type="KEGG" id="sale:EPH95_02190"/>
<accession>A0A514LE56</accession>
<keyword evidence="2" id="KW-1185">Reference proteome</keyword>